<feature type="region of interest" description="Disordered" evidence="1">
    <location>
        <begin position="133"/>
        <end position="160"/>
    </location>
</feature>
<name>A0ABQ5SES0_9CHLO</name>
<evidence type="ECO:0000313" key="3">
    <source>
        <dbReference type="Proteomes" id="UP001165090"/>
    </source>
</evidence>
<evidence type="ECO:0000313" key="2">
    <source>
        <dbReference type="EMBL" id="GLI68415.1"/>
    </source>
</evidence>
<sequence>ATAAAAGGVLEGAAVGPTGGGALWPQECPVAGVPRFVVAEPPNPHQHHFGANPPSHGDLIGGCGGHGDGNGEGGVGGRVMVGGGGGGGVNDPIRGAHRIYAGSHYEQFNTLGAILGPMGWSWDMDTGELPPLSLPLSMPRLPPPPPPPLPPPPQSLPLPRLLLSPPPSLDLRRNFMPYSNDDIQMGNDLITSDGHL</sequence>
<organism evidence="2 3">
    <name type="scientific">Volvox africanus</name>
    <dbReference type="NCBI Taxonomy" id="51714"/>
    <lineage>
        <taxon>Eukaryota</taxon>
        <taxon>Viridiplantae</taxon>
        <taxon>Chlorophyta</taxon>
        <taxon>core chlorophytes</taxon>
        <taxon>Chlorophyceae</taxon>
        <taxon>CS clade</taxon>
        <taxon>Chlamydomonadales</taxon>
        <taxon>Volvocaceae</taxon>
        <taxon>Volvox</taxon>
    </lineage>
</organism>
<reference evidence="2 3" key="1">
    <citation type="journal article" date="2023" name="IScience">
        <title>Expanded male sex-determining region conserved during the evolution of homothallism in the green alga Volvox.</title>
        <authorList>
            <person name="Yamamoto K."/>
            <person name="Matsuzaki R."/>
            <person name="Mahakham W."/>
            <person name="Heman W."/>
            <person name="Sekimoto H."/>
            <person name="Kawachi M."/>
            <person name="Minakuchi Y."/>
            <person name="Toyoda A."/>
            <person name="Nozaki H."/>
        </authorList>
    </citation>
    <scope>NUCLEOTIDE SEQUENCE [LARGE SCALE GENOMIC DNA]</scope>
    <source>
        <strain evidence="2 3">NIES-4468</strain>
    </source>
</reference>
<protein>
    <submittedName>
        <fullName evidence="2">Uncharacterized protein</fullName>
    </submittedName>
</protein>
<feature type="non-terminal residue" evidence="2">
    <location>
        <position position="196"/>
    </location>
</feature>
<feature type="non-terminal residue" evidence="2">
    <location>
        <position position="1"/>
    </location>
</feature>
<dbReference type="Proteomes" id="UP001165090">
    <property type="component" value="Unassembled WGS sequence"/>
</dbReference>
<dbReference type="EMBL" id="BSDZ01000079">
    <property type="protein sequence ID" value="GLI68415.1"/>
    <property type="molecule type" value="Genomic_DNA"/>
</dbReference>
<comment type="caution">
    <text evidence="2">The sequence shown here is derived from an EMBL/GenBank/DDBJ whole genome shotgun (WGS) entry which is preliminary data.</text>
</comment>
<feature type="compositionally biased region" description="Pro residues" evidence="1">
    <location>
        <begin position="140"/>
        <end position="156"/>
    </location>
</feature>
<evidence type="ECO:0000256" key="1">
    <source>
        <dbReference type="SAM" id="MobiDB-lite"/>
    </source>
</evidence>
<proteinExistence type="predicted"/>
<keyword evidence="3" id="KW-1185">Reference proteome</keyword>
<accession>A0ABQ5SES0</accession>
<gene>
    <name evidence="2" type="ORF">VaNZ11_012803</name>
</gene>